<gene>
    <name evidence="2" type="ORF">JQS43_11940</name>
</gene>
<dbReference type="EMBL" id="CP070499">
    <property type="protein sequence ID" value="QSB16919.1"/>
    <property type="molecule type" value="Genomic_DNA"/>
</dbReference>
<proteinExistence type="predicted"/>
<keyword evidence="1" id="KW-0812">Transmembrane</keyword>
<keyword evidence="1" id="KW-1133">Transmembrane helix</keyword>
<keyword evidence="3" id="KW-1185">Reference proteome</keyword>
<evidence type="ECO:0000256" key="1">
    <source>
        <dbReference type="SAM" id="Phobius"/>
    </source>
</evidence>
<reference evidence="2" key="1">
    <citation type="submission" date="2021-02" db="EMBL/GenBank/DDBJ databases">
        <title>Natrosporangium hydrolyticum gen. nov., sp. nov, a haloalkaliphilic actinobacterium from a soda solonchak soil.</title>
        <authorList>
            <person name="Sorokin D.Y."/>
            <person name="Khijniak T.V."/>
            <person name="Zakharycheva A.P."/>
            <person name="Boueva O.V."/>
            <person name="Ariskina E.V."/>
            <person name="Hahnke R.L."/>
            <person name="Bunk B."/>
            <person name="Sproer C."/>
            <person name="Schumann P."/>
            <person name="Evtushenko L.I."/>
            <person name="Kublanov I.V."/>
        </authorList>
    </citation>
    <scope>NUCLEOTIDE SEQUENCE</scope>
    <source>
        <strain evidence="2">DSM 106523</strain>
    </source>
</reference>
<dbReference type="KEGG" id="nhy:JQS43_11940"/>
<dbReference type="RefSeq" id="WP_239679165.1">
    <property type="nucleotide sequence ID" value="NZ_CP070499.1"/>
</dbReference>
<dbReference type="Proteomes" id="UP000662857">
    <property type="component" value="Chromosome"/>
</dbReference>
<organism evidence="2 3">
    <name type="scientific">Natronosporangium hydrolyticum</name>
    <dbReference type="NCBI Taxonomy" id="2811111"/>
    <lineage>
        <taxon>Bacteria</taxon>
        <taxon>Bacillati</taxon>
        <taxon>Actinomycetota</taxon>
        <taxon>Actinomycetes</taxon>
        <taxon>Micromonosporales</taxon>
        <taxon>Micromonosporaceae</taxon>
        <taxon>Natronosporangium</taxon>
    </lineage>
</organism>
<evidence type="ECO:0000313" key="2">
    <source>
        <dbReference type="EMBL" id="QSB16919.1"/>
    </source>
</evidence>
<name>A0A895YN85_9ACTN</name>
<dbReference type="InterPro" id="IPR022062">
    <property type="entry name" value="DUF3618"/>
</dbReference>
<dbReference type="Pfam" id="PF12277">
    <property type="entry name" value="DUF3618"/>
    <property type="match status" value="1"/>
</dbReference>
<keyword evidence="1" id="KW-0472">Membrane</keyword>
<feature type="transmembrane region" description="Helical" evidence="1">
    <location>
        <begin position="58"/>
        <end position="77"/>
    </location>
</feature>
<accession>A0A895YN85</accession>
<protein>
    <submittedName>
        <fullName evidence="2">DUF3618 domain-containing protein</fullName>
    </submittedName>
</protein>
<sequence>MNRSINEADALRDEIAHTRAELGETVQALAARADVPARARASAQRGADRMRVASSRPGVWLVVGAGAAAVATIVAMARIRRSRRGWGGFGRRRLRGWL</sequence>
<dbReference type="AlphaFoldDB" id="A0A895YN85"/>
<evidence type="ECO:0000313" key="3">
    <source>
        <dbReference type="Proteomes" id="UP000662857"/>
    </source>
</evidence>